<protein>
    <submittedName>
        <fullName evidence="5">Pirin family protein</fullName>
    </submittedName>
</protein>
<feature type="domain" description="Pirin N-terminal" evidence="3">
    <location>
        <begin position="15"/>
        <end position="118"/>
    </location>
</feature>
<dbReference type="Pfam" id="PF02678">
    <property type="entry name" value="Pirin"/>
    <property type="match status" value="1"/>
</dbReference>
<evidence type="ECO:0000313" key="5">
    <source>
        <dbReference type="EMBL" id="MDT0542414.1"/>
    </source>
</evidence>
<evidence type="ECO:0000256" key="1">
    <source>
        <dbReference type="ARBA" id="ARBA00008416"/>
    </source>
</evidence>
<dbReference type="PANTHER" id="PTHR43212:SF3">
    <property type="entry name" value="QUERCETIN 2,3-DIOXYGENASE"/>
    <property type="match status" value="1"/>
</dbReference>
<dbReference type="InterPro" id="IPR014710">
    <property type="entry name" value="RmlC-like_jellyroll"/>
</dbReference>
<keyword evidence="6" id="KW-1185">Reference proteome</keyword>
<dbReference type="Gene3D" id="2.60.120.10">
    <property type="entry name" value="Jelly Rolls"/>
    <property type="match status" value="2"/>
</dbReference>
<dbReference type="CDD" id="cd02910">
    <property type="entry name" value="cupin_Yhhw_N"/>
    <property type="match status" value="1"/>
</dbReference>
<dbReference type="InterPro" id="IPR011051">
    <property type="entry name" value="RmlC_Cupin_sf"/>
</dbReference>
<dbReference type="InterPro" id="IPR012093">
    <property type="entry name" value="Pirin"/>
</dbReference>
<dbReference type="EMBL" id="JAVRFD010000002">
    <property type="protein sequence ID" value="MDT0542414.1"/>
    <property type="molecule type" value="Genomic_DNA"/>
</dbReference>
<dbReference type="Pfam" id="PF17954">
    <property type="entry name" value="Pirin_C_2"/>
    <property type="match status" value="1"/>
</dbReference>
<feature type="domain" description="Quercetin 2,3-dioxygenase C-terminal cupin" evidence="4">
    <location>
        <begin position="152"/>
        <end position="217"/>
    </location>
</feature>
<gene>
    <name evidence="5" type="ORF">RND15_06750</name>
</gene>
<sequence>MRVQRAGERYRGGHGAGIETRHAFSFSGYYDPENVRFGSLVACNEERLAPGAGFAEHPHRDLEIVTWVVEGELTHEDSAGHRTVVRPGDVQRLSAGGGVRHSERNEGREPLTFVQMWLAPAAGFTSAGAGAEPAYEVVRGAAGPEPYALERADAALGVWRPAAGEGTELPVAPWVYAHVVRGEVELAGETLTAGDAARITGARGERARALTDAELLVWAMRAEPSYG</sequence>
<dbReference type="Proteomes" id="UP001180754">
    <property type="component" value="Unassembled WGS sequence"/>
</dbReference>
<evidence type="ECO:0000259" key="3">
    <source>
        <dbReference type="Pfam" id="PF02678"/>
    </source>
</evidence>
<dbReference type="SUPFAM" id="SSF51182">
    <property type="entry name" value="RmlC-like cupins"/>
    <property type="match status" value="1"/>
</dbReference>
<evidence type="ECO:0000259" key="4">
    <source>
        <dbReference type="Pfam" id="PF17954"/>
    </source>
</evidence>
<organism evidence="5 6">
    <name type="scientific">Streptomyces lonegramiae</name>
    <dbReference type="NCBI Taxonomy" id="3075524"/>
    <lineage>
        <taxon>Bacteria</taxon>
        <taxon>Bacillati</taxon>
        <taxon>Actinomycetota</taxon>
        <taxon>Actinomycetes</taxon>
        <taxon>Kitasatosporales</taxon>
        <taxon>Streptomycetaceae</taxon>
        <taxon>Streptomyces</taxon>
    </lineage>
</organism>
<proteinExistence type="inferred from homology"/>
<name>A0ABU2XAD3_9ACTN</name>
<dbReference type="InterPro" id="IPR041602">
    <property type="entry name" value="Quercetinase_C"/>
</dbReference>
<comment type="caution">
    <text evidence="5">The sequence shown here is derived from an EMBL/GenBank/DDBJ whole genome shotgun (WGS) entry which is preliminary data.</text>
</comment>
<comment type="similarity">
    <text evidence="1 2">Belongs to the pirin family.</text>
</comment>
<evidence type="ECO:0000256" key="2">
    <source>
        <dbReference type="RuleBase" id="RU003457"/>
    </source>
</evidence>
<accession>A0ABU2XAD3</accession>
<dbReference type="PIRSF" id="PIRSF006232">
    <property type="entry name" value="Pirin"/>
    <property type="match status" value="1"/>
</dbReference>
<reference evidence="5" key="1">
    <citation type="submission" date="2024-05" db="EMBL/GenBank/DDBJ databases">
        <title>30 novel species of actinomycetes from the DSMZ collection.</title>
        <authorList>
            <person name="Nouioui I."/>
        </authorList>
    </citation>
    <scope>NUCLEOTIDE SEQUENCE</scope>
    <source>
        <strain evidence="5">DSM 41529</strain>
    </source>
</reference>
<evidence type="ECO:0000313" key="6">
    <source>
        <dbReference type="Proteomes" id="UP001180754"/>
    </source>
</evidence>
<dbReference type="RefSeq" id="WP_311722937.1">
    <property type="nucleotide sequence ID" value="NZ_JAVRFD010000002.1"/>
</dbReference>
<dbReference type="PANTHER" id="PTHR43212">
    <property type="entry name" value="QUERCETIN 2,3-DIOXYGENASE"/>
    <property type="match status" value="1"/>
</dbReference>
<dbReference type="InterPro" id="IPR003829">
    <property type="entry name" value="Pirin_N_dom"/>
</dbReference>